<feature type="binding site" evidence="9">
    <location>
        <position position="325"/>
    </location>
    <ligand>
        <name>Zn(2+)</name>
        <dbReference type="ChEBI" id="CHEBI:29105"/>
        <note>catalytic</note>
    </ligand>
</feature>
<accession>A0A1X0P9F6</accession>
<proteinExistence type="inferred from homology"/>
<sequence length="870" mass="98172">MTATDTATSVKLHNYFTPKSYDLHVRVDLSNWKYEGTETIVLQQAAHIPPSNLIKLHYSSSMTIQTVTGATILGRDEKAGTLQLQLDGETMNTHTIQFTFSQEIRTEMNGFYRARFKTNDGVEHRMAATHFEPTSARHFYICQDEPAARADFTLHVSLPSSMEGYTVLSNGPLKLKEQHDNTVTHHFDTIPAVPPYLTSCFVGELEYVETTACGIPVKVYTSLGKVQKAAFALKVTAFALEYFEKFFDCKYPLPKLDVVAVPDFPIGGMENWGCIACVESILLEQEKTGVNTLKRVTELICHEVSHNWFGNLVAINWWEGLWLKEGFASWCGYKAAHHFEPSWKCNEDASMEVASALVSDMYENSHPVEVPICDPAEITQIFDAISYDKGMGLVFMLEAFLGEKKWASSVAHYIKKHRYGDTKTIHLWQALEEASGVPLTESMNSFTTQMGYPIIHVNRPSPNLIILRQETSQFVSATTKRNTVWSVPIVLEGANGVTHRVTLIGSEPQQVELPVELANSPWINANPGGKGFFRCRYDEEGFSSLLNVYSSLSIPDRRALIADTVASIYMGYEDVERLAIFRSLLSEHESDRSIWQEYRNSMENFIGFLEDEGLHKELNFNLMYTIGEMATKLLNENPSTAEERMRRAFFINAAISTALKCLPTKDACKVPSVEWALKQASAFLKGAEYSADTITMSLSSYVRLGPDDAASRTDALWKHYTNIHDNDEVCRSILSALCWAEDPEFVESILKRCIYDNGIRSQYGGILFASLSSNPSLPRGHVWSMFKRHFDGVDRQWGGGTFRIQNIVEHVGSTLVGEEQARDFETFFHEHPLPHARLAVRRAVEGIRLRSWMLSKWGGGPKLSYIFFPR</sequence>
<dbReference type="RefSeq" id="XP_028887531.1">
    <property type="nucleotide sequence ID" value="XM_029021023.1"/>
</dbReference>
<organism evidence="15 16">
    <name type="scientific">Trypanosoma theileri</name>
    <dbReference type="NCBI Taxonomy" id="67003"/>
    <lineage>
        <taxon>Eukaryota</taxon>
        <taxon>Discoba</taxon>
        <taxon>Euglenozoa</taxon>
        <taxon>Kinetoplastea</taxon>
        <taxon>Metakinetoplastina</taxon>
        <taxon>Trypanosomatida</taxon>
        <taxon>Trypanosomatidae</taxon>
        <taxon>Trypanosoma</taxon>
    </lineage>
</organism>
<dbReference type="Gene3D" id="2.60.40.1910">
    <property type="match status" value="1"/>
</dbReference>
<dbReference type="InterPro" id="IPR045357">
    <property type="entry name" value="Aminopeptidase_N-like_N"/>
</dbReference>
<dbReference type="InterPro" id="IPR027268">
    <property type="entry name" value="Peptidase_M4/M1_CTD_sf"/>
</dbReference>
<dbReference type="Gene3D" id="1.25.50.20">
    <property type="match status" value="1"/>
</dbReference>
<keyword evidence="5 11" id="KW-0378">Hydrolase</keyword>
<dbReference type="EMBL" id="NBCO01000001">
    <property type="protein sequence ID" value="ORC93465.1"/>
    <property type="molecule type" value="Genomic_DNA"/>
</dbReference>
<comment type="caution">
    <text evidence="15">The sequence shown here is derived from an EMBL/GenBank/DDBJ whole genome shotgun (WGS) entry which is preliminary data.</text>
</comment>
<evidence type="ECO:0000313" key="16">
    <source>
        <dbReference type="Proteomes" id="UP000192257"/>
    </source>
</evidence>
<evidence type="ECO:0000256" key="8">
    <source>
        <dbReference type="PIRSR" id="PIRSR634016-1"/>
    </source>
</evidence>
<dbReference type="InterPro" id="IPR001930">
    <property type="entry name" value="Peptidase_M1"/>
</dbReference>
<protein>
    <recommendedName>
        <fullName evidence="11">Aminopeptidase</fullName>
        <ecNumber evidence="11">3.4.11.-</ecNumber>
    </recommendedName>
</protein>
<dbReference type="GO" id="GO:0006508">
    <property type="term" value="P:proteolysis"/>
    <property type="evidence" value="ECO:0007669"/>
    <property type="project" value="UniProtKB-KW"/>
</dbReference>
<evidence type="ECO:0000256" key="5">
    <source>
        <dbReference type="ARBA" id="ARBA00022801"/>
    </source>
</evidence>
<dbReference type="InterPro" id="IPR034016">
    <property type="entry name" value="M1_APN-typ"/>
</dbReference>
<dbReference type="FunFam" id="1.10.390.10:FF:000006">
    <property type="entry name" value="Puromycin-sensitive aminopeptidase"/>
    <property type="match status" value="1"/>
</dbReference>
<evidence type="ECO:0000259" key="12">
    <source>
        <dbReference type="Pfam" id="PF01433"/>
    </source>
</evidence>
<dbReference type="InterPro" id="IPR050344">
    <property type="entry name" value="Peptidase_M1_aminopeptidases"/>
</dbReference>
<evidence type="ECO:0000259" key="14">
    <source>
        <dbReference type="Pfam" id="PF17900"/>
    </source>
</evidence>
<comment type="cofactor">
    <cofactor evidence="9 11">
        <name>Zn(2+)</name>
        <dbReference type="ChEBI" id="CHEBI:29105"/>
    </cofactor>
    <text evidence="9 11">Binds 1 zinc ion per subunit.</text>
</comment>
<feature type="domain" description="ERAP1-like C-terminal" evidence="13">
    <location>
        <begin position="522"/>
        <end position="848"/>
    </location>
</feature>
<keyword evidence="6 9" id="KW-0862">Zinc</keyword>
<dbReference type="FunFam" id="2.60.40.1730:FF:000033">
    <property type="entry name" value="Aminopeptidase"/>
    <property type="match status" value="1"/>
</dbReference>
<dbReference type="PANTHER" id="PTHR11533:SF299">
    <property type="entry name" value="AMINOPEPTIDASE"/>
    <property type="match status" value="1"/>
</dbReference>
<name>A0A1X0P9F6_9TRYP</name>
<dbReference type="Gene3D" id="1.10.390.10">
    <property type="entry name" value="Neutral Protease Domain 2"/>
    <property type="match status" value="1"/>
</dbReference>
<dbReference type="OrthoDB" id="275509at2759"/>
<evidence type="ECO:0000256" key="6">
    <source>
        <dbReference type="ARBA" id="ARBA00022833"/>
    </source>
</evidence>
<feature type="domain" description="Peptidase M1 membrane alanine aminopeptidase" evidence="12">
    <location>
        <begin position="231"/>
        <end position="446"/>
    </location>
</feature>
<evidence type="ECO:0000256" key="9">
    <source>
        <dbReference type="PIRSR" id="PIRSR634016-3"/>
    </source>
</evidence>
<keyword evidence="3 11" id="KW-0645">Protease</keyword>
<dbReference type="GO" id="GO:0016020">
    <property type="term" value="C:membrane"/>
    <property type="evidence" value="ECO:0007669"/>
    <property type="project" value="TreeGrafter"/>
</dbReference>
<evidence type="ECO:0000256" key="7">
    <source>
        <dbReference type="ARBA" id="ARBA00023049"/>
    </source>
</evidence>
<dbReference type="InterPro" id="IPR042097">
    <property type="entry name" value="Aminopeptidase_N-like_N_sf"/>
</dbReference>
<evidence type="ECO:0000256" key="4">
    <source>
        <dbReference type="ARBA" id="ARBA00022723"/>
    </source>
</evidence>
<evidence type="ECO:0000256" key="3">
    <source>
        <dbReference type="ARBA" id="ARBA00022670"/>
    </source>
</evidence>
<dbReference type="GeneID" id="39980803"/>
<keyword evidence="16" id="KW-1185">Reference proteome</keyword>
<dbReference type="SUPFAM" id="SSF55486">
    <property type="entry name" value="Metalloproteases ('zincins'), catalytic domain"/>
    <property type="match status" value="1"/>
</dbReference>
<dbReference type="InterPro" id="IPR014782">
    <property type="entry name" value="Peptidase_M1_dom"/>
</dbReference>
<dbReference type="SUPFAM" id="SSF63737">
    <property type="entry name" value="Leukotriene A4 hydrolase N-terminal domain"/>
    <property type="match status" value="1"/>
</dbReference>
<dbReference type="PRINTS" id="PR00756">
    <property type="entry name" value="ALADIPTASE"/>
</dbReference>
<dbReference type="Pfam" id="PF17900">
    <property type="entry name" value="Peptidase_M1_N"/>
    <property type="match status" value="1"/>
</dbReference>
<dbReference type="GO" id="GO:0042277">
    <property type="term" value="F:peptide binding"/>
    <property type="evidence" value="ECO:0007669"/>
    <property type="project" value="TreeGrafter"/>
</dbReference>
<feature type="site" description="Transition state stabilizer" evidence="10">
    <location>
        <position position="387"/>
    </location>
</feature>
<dbReference type="GO" id="GO:0008270">
    <property type="term" value="F:zinc ion binding"/>
    <property type="evidence" value="ECO:0007669"/>
    <property type="project" value="UniProtKB-UniRule"/>
</dbReference>
<feature type="binding site" evidence="9">
    <location>
        <position position="306"/>
    </location>
    <ligand>
        <name>Zn(2+)</name>
        <dbReference type="ChEBI" id="CHEBI:29105"/>
        <note>catalytic</note>
    </ligand>
</feature>
<dbReference type="EC" id="3.4.11.-" evidence="11"/>
<comment type="similarity">
    <text evidence="1 11">Belongs to the peptidase M1 family.</text>
</comment>
<reference evidence="15 16" key="1">
    <citation type="submission" date="2017-03" db="EMBL/GenBank/DDBJ databases">
        <title>An alternative strategy for trypanosome survival in the mammalian bloodstream revealed through genome and transcriptome analysis of the ubiquitous bovine parasite Trypanosoma (Megatrypanum) theileri.</title>
        <authorList>
            <person name="Kelly S."/>
            <person name="Ivens A."/>
            <person name="Mott A."/>
            <person name="O'Neill E."/>
            <person name="Emms D."/>
            <person name="Macleod O."/>
            <person name="Voorheis P."/>
            <person name="Matthews J."/>
            <person name="Matthews K."/>
            <person name="Carrington M."/>
        </authorList>
    </citation>
    <scope>NUCLEOTIDE SEQUENCE [LARGE SCALE GENOMIC DNA]</scope>
    <source>
        <strain evidence="15">Edinburgh</strain>
    </source>
</reference>
<evidence type="ECO:0000256" key="10">
    <source>
        <dbReference type="PIRSR" id="PIRSR634016-4"/>
    </source>
</evidence>
<evidence type="ECO:0000256" key="1">
    <source>
        <dbReference type="ARBA" id="ARBA00010136"/>
    </source>
</evidence>
<dbReference type="Pfam" id="PF01433">
    <property type="entry name" value="Peptidase_M1"/>
    <property type="match status" value="1"/>
</dbReference>
<dbReference type="CDD" id="cd09601">
    <property type="entry name" value="M1_APN-Q_like"/>
    <property type="match status" value="1"/>
</dbReference>
<dbReference type="Proteomes" id="UP000192257">
    <property type="component" value="Unassembled WGS sequence"/>
</dbReference>
<dbReference type="GO" id="GO:0005615">
    <property type="term" value="C:extracellular space"/>
    <property type="evidence" value="ECO:0007669"/>
    <property type="project" value="TreeGrafter"/>
</dbReference>
<dbReference type="GO" id="GO:0005737">
    <property type="term" value="C:cytoplasm"/>
    <property type="evidence" value="ECO:0007669"/>
    <property type="project" value="TreeGrafter"/>
</dbReference>
<dbReference type="GO" id="GO:0070006">
    <property type="term" value="F:metalloaminopeptidase activity"/>
    <property type="evidence" value="ECO:0007669"/>
    <property type="project" value="TreeGrafter"/>
</dbReference>
<evidence type="ECO:0000259" key="13">
    <source>
        <dbReference type="Pfam" id="PF11838"/>
    </source>
</evidence>
<evidence type="ECO:0000256" key="11">
    <source>
        <dbReference type="RuleBase" id="RU364040"/>
    </source>
</evidence>
<gene>
    <name evidence="15" type="ORF">TM35_000013420</name>
</gene>
<evidence type="ECO:0000256" key="2">
    <source>
        <dbReference type="ARBA" id="ARBA00022438"/>
    </source>
</evidence>
<feature type="active site" description="Proton acceptor" evidence="8">
    <location>
        <position position="303"/>
    </location>
</feature>
<dbReference type="InterPro" id="IPR024571">
    <property type="entry name" value="ERAP1-like_C_dom"/>
</dbReference>
<feature type="binding site" evidence="9">
    <location>
        <position position="302"/>
    </location>
    <ligand>
        <name>Zn(2+)</name>
        <dbReference type="ChEBI" id="CHEBI:29105"/>
        <note>catalytic</note>
    </ligand>
</feature>
<evidence type="ECO:0000313" key="15">
    <source>
        <dbReference type="EMBL" id="ORC93465.1"/>
    </source>
</evidence>
<feature type="domain" description="Aminopeptidase N-like N-terminal" evidence="14">
    <location>
        <begin position="18"/>
        <end position="197"/>
    </location>
</feature>
<dbReference type="AlphaFoldDB" id="A0A1X0P9F6"/>
<dbReference type="Pfam" id="PF11838">
    <property type="entry name" value="ERAP1_C"/>
    <property type="match status" value="1"/>
</dbReference>
<keyword evidence="4 9" id="KW-0479">Metal-binding</keyword>
<dbReference type="Gene3D" id="2.60.40.1730">
    <property type="entry name" value="tricorn interacting facor f3 domain"/>
    <property type="match status" value="1"/>
</dbReference>
<dbReference type="PANTHER" id="PTHR11533">
    <property type="entry name" value="PROTEASE M1 ZINC METALLOPROTEASE"/>
    <property type="match status" value="1"/>
</dbReference>
<dbReference type="STRING" id="67003.A0A1X0P9F6"/>
<dbReference type="GO" id="GO:0043171">
    <property type="term" value="P:peptide catabolic process"/>
    <property type="evidence" value="ECO:0007669"/>
    <property type="project" value="TreeGrafter"/>
</dbReference>
<keyword evidence="2 11" id="KW-0031">Aminopeptidase</keyword>
<keyword evidence="7 11" id="KW-0482">Metalloprotease</keyword>
<dbReference type="VEuPathDB" id="TriTrypDB:TM35_000013420"/>